<evidence type="ECO:0000313" key="2">
    <source>
        <dbReference type="Proteomes" id="UP000509597"/>
    </source>
</evidence>
<dbReference type="EMBL" id="CP058627">
    <property type="protein sequence ID" value="QLG87256.1"/>
    <property type="molecule type" value="Genomic_DNA"/>
</dbReference>
<protein>
    <submittedName>
        <fullName evidence="1">Uncharacterized protein</fullName>
    </submittedName>
</protein>
<dbReference type="AlphaFoldDB" id="A0A7H9BG75"/>
<name>A0A7H9BG75_9NEIS</name>
<proteinExistence type="predicted"/>
<accession>A0A7H9BG75</accession>
<keyword evidence="2" id="KW-1185">Reference proteome</keyword>
<reference evidence="1 2" key="1">
    <citation type="submission" date="2020-07" db="EMBL/GenBank/DDBJ databases">
        <title>Complete genome sequence of Chitinibacter sp. 2T18.</title>
        <authorList>
            <person name="Bae J.-W."/>
            <person name="Choi J.-W."/>
        </authorList>
    </citation>
    <scope>NUCLEOTIDE SEQUENCE [LARGE SCALE GENOMIC DNA]</scope>
    <source>
        <strain evidence="1 2">2T18</strain>
    </source>
</reference>
<organism evidence="1 2">
    <name type="scientific">Chitinibacter bivalviorum</name>
    <dbReference type="NCBI Taxonomy" id="2739434"/>
    <lineage>
        <taxon>Bacteria</taxon>
        <taxon>Pseudomonadati</taxon>
        <taxon>Pseudomonadota</taxon>
        <taxon>Betaproteobacteria</taxon>
        <taxon>Neisseriales</taxon>
        <taxon>Chitinibacteraceae</taxon>
        <taxon>Chitinibacter</taxon>
    </lineage>
</organism>
<gene>
    <name evidence="1" type="ORF">HQ393_02760</name>
</gene>
<evidence type="ECO:0000313" key="1">
    <source>
        <dbReference type="EMBL" id="QLG87256.1"/>
    </source>
</evidence>
<sequence>MALNLVACGDKAENQAVVQNQSQSQSTDPRYQNPLLNANPEQFKQILADCGKLMFGEFAAPAEVQTKCKEDMKKRAAELGLTLTDANLSEQLVAERYKFTQRQADKK</sequence>
<dbReference type="Proteomes" id="UP000509597">
    <property type="component" value="Chromosome"/>
</dbReference>
<dbReference type="RefSeq" id="WP_179357340.1">
    <property type="nucleotide sequence ID" value="NZ_CP058627.1"/>
</dbReference>
<dbReference type="KEGG" id="chiz:HQ393_02760"/>